<feature type="transmembrane region" description="Helical" evidence="19">
    <location>
        <begin position="61"/>
        <end position="81"/>
    </location>
</feature>
<dbReference type="Pfam" id="PF01148">
    <property type="entry name" value="CTP_transf_1"/>
    <property type="match status" value="1"/>
</dbReference>
<feature type="transmembrane region" description="Helical" evidence="19">
    <location>
        <begin position="221"/>
        <end position="239"/>
    </location>
</feature>
<keyword evidence="16" id="KW-0594">Phospholipid biosynthesis</keyword>
<comment type="caution">
    <text evidence="20">The sequence shown here is derived from an EMBL/GenBank/DDBJ whole genome shotgun (WGS) entry which is preliminary data.</text>
</comment>
<comment type="similarity">
    <text evidence="5 18">Belongs to the CDS family.</text>
</comment>
<evidence type="ECO:0000256" key="17">
    <source>
        <dbReference type="ARBA" id="ARBA00023264"/>
    </source>
</evidence>
<feature type="transmembrane region" description="Helical" evidence="19">
    <location>
        <begin position="120"/>
        <end position="141"/>
    </location>
</feature>
<evidence type="ECO:0000256" key="6">
    <source>
        <dbReference type="ARBA" id="ARBA00012487"/>
    </source>
</evidence>
<keyword evidence="10 18" id="KW-0808">Transferase</keyword>
<comment type="subcellular location">
    <subcellularLocation>
        <location evidence="2">Cell membrane</location>
        <topology evidence="2">Multi-pass membrane protein</topology>
    </subcellularLocation>
</comment>
<evidence type="ECO:0000256" key="12">
    <source>
        <dbReference type="ARBA" id="ARBA00022695"/>
    </source>
</evidence>
<comment type="catalytic activity">
    <reaction evidence="1 18">
        <text>a 1,2-diacyl-sn-glycero-3-phosphate + CTP + H(+) = a CDP-1,2-diacyl-sn-glycerol + diphosphate</text>
        <dbReference type="Rhea" id="RHEA:16229"/>
        <dbReference type="ChEBI" id="CHEBI:15378"/>
        <dbReference type="ChEBI" id="CHEBI:33019"/>
        <dbReference type="ChEBI" id="CHEBI:37563"/>
        <dbReference type="ChEBI" id="CHEBI:58332"/>
        <dbReference type="ChEBI" id="CHEBI:58608"/>
        <dbReference type="EC" id="2.7.7.41"/>
    </reaction>
</comment>
<evidence type="ECO:0000256" key="14">
    <source>
        <dbReference type="ARBA" id="ARBA00023098"/>
    </source>
</evidence>
<dbReference type="PANTHER" id="PTHR46382">
    <property type="entry name" value="PHOSPHATIDATE CYTIDYLYLTRANSFERASE"/>
    <property type="match status" value="1"/>
</dbReference>
<dbReference type="PANTHER" id="PTHR46382:SF1">
    <property type="entry name" value="PHOSPHATIDATE CYTIDYLYLTRANSFERASE"/>
    <property type="match status" value="1"/>
</dbReference>
<evidence type="ECO:0000313" key="20">
    <source>
        <dbReference type="EMBL" id="KUK81809.1"/>
    </source>
</evidence>
<dbReference type="GO" id="GO:0004605">
    <property type="term" value="F:phosphatidate cytidylyltransferase activity"/>
    <property type="evidence" value="ECO:0007669"/>
    <property type="project" value="UniProtKB-EC"/>
</dbReference>
<keyword evidence="8" id="KW-1003">Cell membrane</keyword>
<dbReference type="EMBL" id="LGGP01000033">
    <property type="protein sequence ID" value="KUK81809.1"/>
    <property type="molecule type" value="Genomic_DNA"/>
</dbReference>
<feature type="transmembrane region" description="Helical" evidence="19">
    <location>
        <begin position="12"/>
        <end position="41"/>
    </location>
</feature>
<dbReference type="UniPathway" id="UPA00557">
    <property type="reaction ID" value="UER00614"/>
</dbReference>
<comment type="pathway">
    <text evidence="3 18">Phospholipid metabolism; CDP-diacylglycerol biosynthesis; CDP-diacylglycerol from sn-glycerol 3-phosphate: step 3/3.</text>
</comment>
<dbReference type="PATRIC" id="fig|1184387.3.peg.631"/>
<evidence type="ECO:0000256" key="15">
    <source>
        <dbReference type="ARBA" id="ARBA00023136"/>
    </source>
</evidence>
<evidence type="ECO:0000256" key="4">
    <source>
        <dbReference type="ARBA" id="ARBA00005189"/>
    </source>
</evidence>
<evidence type="ECO:0000256" key="11">
    <source>
        <dbReference type="ARBA" id="ARBA00022692"/>
    </source>
</evidence>
<evidence type="ECO:0000256" key="5">
    <source>
        <dbReference type="ARBA" id="ARBA00010185"/>
    </source>
</evidence>
<evidence type="ECO:0000256" key="16">
    <source>
        <dbReference type="ARBA" id="ARBA00023209"/>
    </source>
</evidence>
<dbReference type="Proteomes" id="UP000054092">
    <property type="component" value="Unassembled WGS sequence"/>
</dbReference>
<evidence type="ECO:0000256" key="8">
    <source>
        <dbReference type="ARBA" id="ARBA00022475"/>
    </source>
</evidence>
<evidence type="ECO:0000256" key="18">
    <source>
        <dbReference type="RuleBase" id="RU003938"/>
    </source>
</evidence>
<sequence>MKKISETNIRIVTAAVVAPFVVLCFANYYSFIGLVSAVVLFSNYEYLKFSLKDSNHQTVRIALSGIIPAIIVIYGILLDRFNDVETFAPRPELIFAVGVIALASVVIVTVSNVRSAKEIIANSVFSLIYVGFDLAFFYHIYLGFGSSMALMALTSVWLFDTGAYFIGKRFGRIRISPSYSPKKSLEGVIGGYVTTLLFMLLFVSMSKLVGLYNGPDLEIPHFMVLAVVVSVFGTIGDIVESSFKRYHGVKDSGSLLPGHGGMLDRIDGVLFVTPMFYIFLTLLT</sequence>
<evidence type="ECO:0000256" key="2">
    <source>
        <dbReference type="ARBA" id="ARBA00004651"/>
    </source>
</evidence>
<evidence type="ECO:0000256" key="9">
    <source>
        <dbReference type="ARBA" id="ARBA00022516"/>
    </source>
</evidence>
<feature type="transmembrane region" description="Helical" evidence="19">
    <location>
        <begin position="188"/>
        <end position="209"/>
    </location>
</feature>
<dbReference type="InterPro" id="IPR000374">
    <property type="entry name" value="PC_trans"/>
</dbReference>
<dbReference type="PROSITE" id="PS01315">
    <property type="entry name" value="CDS"/>
    <property type="match status" value="1"/>
</dbReference>
<evidence type="ECO:0000256" key="19">
    <source>
        <dbReference type="SAM" id="Phobius"/>
    </source>
</evidence>
<evidence type="ECO:0000256" key="13">
    <source>
        <dbReference type="ARBA" id="ARBA00022989"/>
    </source>
</evidence>
<accession>A0A101HS52</accession>
<evidence type="ECO:0000256" key="10">
    <source>
        <dbReference type="ARBA" id="ARBA00022679"/>
    </source>
</evidence>
<evidence type="ECO:0000256" key="3">
    <source>
        <dbReference type="ARBA" id="ARBA00005119"/>
    </source>
</evidence>
<evidence type="ECO:0000256" key="1">
    <source>
        <dbReference type="ARBA" id="ARBA00001698"/>
    </source>
</evidence>
<dbReference type="GO" id="GO:0005886">
    <property type="term" value="C:plasma membrane"/>
    <property type="evidence" value="ECO:0007669"/>
    <property type="project" value="UniProtKB-SubCell"/>
</dbReference>
<organism evidence="20 21">
    <name type="scientific">Mesotoga prima</name>
    <dbReference type="NCBI Taxonomy" id="1184387"/>
    <lineage>
        <taxon>Bacteria</taxon>
        <taxon>Thermotogati</taxon>
        <taxon>Thermotogota</taxon>
        <taxon>Thermotogae</taxon>
        <taxon>Kosmotogales</taxon>
        <taxon>Kosmotogaceae</taxon>
        <taxon>Mesotoga</taxon>
    </lineage>
</organism>
<keyword evidence="11 18" id="KW-0812">Transmembrane</keyword>
<keyword evidence="17" id="KW-1208">Phospholipid metabolism</keyword>
<keyword evidence="9" id="KW-0444">Lipid biosynthesis</keyword>
<protein>
    <recommendedName>
        <fullName evidence="7 18">Phosphatidate cytidylyltransferase</fullName>
        <ecNumber evidence="6 18">2.7.7.41</ecNumber>
    </recommendedName>
</protein>
<proteinExistence type="inferred from homology"/>
<keyword evidence="14" id="KW-0443">Lipid metabolism</keyword>
<comment type="pathway">
    <text evidence="4">Lipid metabolism.</text>
</comment>
<keyword evidence="12 18" id="KW-0548">Nucleotidyltransferase</keyword>
<keyword evidence="13 19" id="KW-1133">Transmembrane helix</keyword>
<evidence type="ECO:0000256" key="7">
    <source>
        <dbReference type="ARBA" id="ARBA00019373"/>
    </source>
</evidence>
<feature type="transmembrane region" description="Helical" evidence="19">
    <location>
        <begin position="147"/>
        <end position="167"/>
    </location>
</feature>
<reference evidence="21" key="1">
    <citation type="journal article" date="2015" name="MBio">
        <title>Genome-Resolved Metagenomic Analysis Reveals Roles for Candidate Phyla and Other Microbial Community Members in Biogeochemical Transformations in Oil Reservoirs.</title>
        <authorList>
            <person name="Hu P."/>
            <person name="Tom L."/>
            <person name="Singh A."/>
            <person name="Thomas B.C."/>
            <person name="Baker B.J."/>
            <person name="Piceno Y.M."/>
            <person name="Andersen G.L."/>
            <person name="Banfield J.F."/>
        </authorList>
    </citation>
    <scope>NUCLEOTIDE SEQUENCE [LARGE SCALE GENOMIC DNA]</scope>
</reference>
<name>A0A101HS52_9BACT</name>
<evidence type="ECO:0000313" key="21">
    <source>
        <dbReference type="Proteomes" id="UP000054092"/>
    </source>
</evidence>
<gene>
    <name evidence="20" type="ORF">XD94_0314</name>
</gene>
<dbReference type="AlphaFoldDB" id="A0A101HS52"/>
<feature type="transmembrane region" description="Helical" evidence="19">
    <location>
        <begin position="93"/>
        <end position="113"/>
    </location>
</feature>
<keyword evidence="15 19" id="KW-0472">Membrane</keyword>
<dbReference type="EC" id="2.7.7.41" evidence="6 18"/>
<dbReference type="GO" id="GO:0016024">
    <property type="term" value="P:CDP-diacylglycerol biosynthetic process"/>
    <property type="evidence" value="ECO:0007669"/>
    <property type="project" value="UniProtKB-UniPathway"/>
</dbReference>